<sequence length="375" mass="40843">MNEQQAAELLKKYLDGTATGPERAMVERWYETEAAKKQLSGEGDFEHLGAELWAGTLERAGLPQRSGRVRRLTWYRVAAAVAVLLAVGGGLMFYLGRATTSSPAIVTVTPPAQVLPGSNKAVLTLGNGDVISLNDAANGEIAQQGGARISKTQEGQLLYEQEGAAAGTAKPNTISTPRGGHYRIDLPDGTRVWLNAASRLTFPPSFAGLAERRVELSGEAYFEVAKDAARPFKVISQANTVEVLGTAFNINAYNDEPDVKTTLVQGAVKVNGSTLRPGQQAVLHNGNTSVREAETAVETAWKNGEFIFSGQDFKTVMRMISRWYDVDVVYETEPRRFRIGGEVSRNRNIREVLKMLEVTGNVKFTVEGRTVKVIR</sequence>
<dbReference type="PANTHER" id="PTHR30273">
    <property type="entry name" value="PERIPLASMIC SIGNAL SENSOR AND SIGMA FACTOR ACTIVATOR FECR-RELATED"/>
    <property type="match status" value="1"/>
</dbReference>
<proteinExistence type="predicted"/>
<dbReference type="Gene3D" id="2.60.120.1440">
    <property type="match status" value="1"/>
</dbReference>
<dbReference type="OrthoDB" id="629393at2"/>
<dbReference type="EMBL" id="RPDH01000003">
    <property type="protein sequence ID" value="RPE05470.1"/>
    <property type="molecule type" value="Genomic_DNA"/>
</dbReference>
<gene>
    <name evidence="4" type="ORF">EGT74_24095</name>
</gene>
<dbReference type="PIRSF" id="PIRSF018266">
    <property type="entry name" value="FecR"/>
    <property type="match status" value="1"/>
</dbReference>
<organism evidence="4 5">
    <name type="scientific">Chitinophaga lutea</name>
    <dbReference type="NCBI Taxonomy" id="2488634"/>
    <lineage>
        <taxon>Bacteria</taxon>
        <taxon>Pseudomonadati</taxon>
        <taxon>Bacteroidota</taxon>
        <taxon>Chitinophagia</taxon>
        <taxon>Chitinophagales</taxon>
        <taxon>Chitinophagaceae</taxon>
        <taxon>Chitinophaga</taxon>
    </lineage>
</organism>
<reference evidence="4 5" key="1">
    <citation type="submission" date="2018-11" db="EMBL/GenBank/DDBJ databases">
        <title>Chitinophaga lutea sp.nov., isolate from arsenic contaminated soil.</title>
        <authorList>
            <person name="Zong Y."/>
        </authorList>
    </citation>
    <scope>NUCLEOTIDE SEQUENCE [LARGE SCALE GENOMIC DNA]</scope>
    <source>
        <strain evidence="4 5">ZY74</strain>
    </source>
</reference>
<name>A0A3N4PP26_9BACT</name>
<dbReference type="Proteomes" id="UP000278351">
    <property type="component" value="Unassembled WGS sequence"/>
</dbReference>
<evidence type="ECO:0000259" key="2">
    <source>
        <dbReference type="Pfam" id="PF04773"/>
    </source>
</evidence>
<dbReference type="Pfam" id="PF16344">
    <property type="entry name" value="FecR_C"/>
    <property type="match status" value="1"/>
</dbReference>
<keyword evidence="5" id="KW-1185">Reference proteome</keyword>
<feature type="domain" description="Protein FecR C-terminal" evidence="3">
    <location>
        <begin position="305"/>
        <end position="373"/>
    </location>
</feature>
<feature type="domain" description="FecR protein" evidence="2">
    <location>
        <begin position="173"/>
        <end position="269"/>
    </location>
</feature>
<dbReference type="InterPro" id="IPR032508">
    <property type="entry name" value="FecR_C"/>
</dbReference>
<dbReference type="InterPro" id="IPR006860">
    <property type="entry name" value="FecR"/>
</dbReference>
<evidence type="ECO:0000256" key="1">
    <source>
        <dbReference type="SAM" id="Phobius"/>
    </source>
</evidence>
<evidence type="ECO:0000259" key="3">
    <source>
        <dbReference type="Pfam" id="PF16344"/>
    </source>
</evidence>
<accession>A0A3N4PP26</accession>
<evidence type="ECO:0000313" key="5">
    <source>
        <dbReference type="Proteomes" id="UP000278351"/>
    </source>
</evidence>
<keyword evidence="1" id="KW-0812">Transmembrane</keyword>
<comment type="caution">
    <text evidence="4">The sequence shown here is derived from an EMBL/GenBank/DDBJ whole genome shotgun (WGS) entry which is preliminary data.</text>
</comment>
<evidence type="ECO:0000313" key="4">
    <source>
        <dbReference type="EMBL" id="RPE05470.1"/>
    </source>
</evidence>
<keyword evidence="1" id="KW-1133">Transmembrane helix</keyword>
<dbReference type="Pfam" id="PF04773">
    <property type="entry name" value="FecR"/>
    <property type="match status" value="1"/>
</dbReference>
<dbReference type="InterPro" id="IPR012373">
    <property type="entry name" value="Ferrdict_sens_TM"/>
</dbReference>
<dbReference type="GO" id="GO:0016989">
    <property type="term" value="F:sigma factor antagonist activity"/>
    <property type="evidence" value="ECO:0007669"/>
    <property type="project" value="TreeGrafter"/>
</dbReference>
<dbReference type="RefSeq" id="WP_123849115.1">
    <property type="nucleotide sequence ID" value="NZ_RPDH01000003.1"/>
</dbReference>
<dbReference type="Gene3D" id="3.55.50.30">
    <property type="match status" value="1"/>
</dbReference>
<dbReference type="AlphaFoldDB" id="A0A3N4PP26"/>
<feature type="transmembrane region" description="Helical" evidence="1">
    <location>
        <begin position="74"/>
        <end position="95"/>
    </location>
</feature>
<dbReference type="PANTHER" id="PTHR30273:SF2">
    <property type="entry name" value="PROTEIN FECR"/>
    <property type="match status" value="1"/>
</dbReference>
<protein>
    <submittedName>
        <fullName evidence="4">FecR family protein</fullName>
    </submittedName>
</protein>
<keyword evidence="1" id="KW-0472">Membrane</keyword>